<dbReference type="InterPro" id="IPR022791">
    <property type="entry name" value="L-PG_synthase/AglD"/>
</dbReference>
<evidence type="ECO:0000256" key="1">
    <source>
        <dbReference type="ARBA" id="ARBA00004651"/>
    </source>
</evidence>
<dbReference type="Pfam" id="PF03706">
    <property type="entry name" value="LPG_synthase_TM"/>
    <property type="match status" value="1"/>
</dbReference>
<feature type="transmembrane region" description="Helical" evidence="6">
    <location>
        <begin position="283"/>
        <end position="301"/>
    </location>
</feature>
<keyword evidence="3 6" id="KW-0812">Transmembrane</keyword>
<dbReference type="AlphaFoldDB" id="A0A6J6PQ23"/>
<evidence type="ECO:0000256" key="5">
    <source>
        <dbReference type="ARBA" id="ARBA00023136"/>
    </source>
</evidence>
<keyword evidence="4 6" id="KW-1133">Transmembrane helix</keyword>
<evidence type="ECO:0000256" key="6">
    <source>
        <dbReference type="SAM" id="Phobius"/>
    </source>
</evidence>
<feature type="transmembrane region" description="Helical" evidence="6">
    <location>
        <begin position="151"/>
        <end position="172"/>
    </location>
</feature>
<reference evidence="7" key="1">
    <citation type="submission" date="2020-05" db="EMBL/GenBank/DDBJ databases">
        <authorList>
            <person name="Chiriac C."/>
            <person name="Salcher M."/>
            <person name="Ghai R."/>
            <person name="Kavagutti S V."/>
        </authorList>
    </citation>
    <scope>NUCLEOTIDE SEQUENCE</scope>
</reference>
<feature type="transmembrane region" description="Helical" evidence="6">
    <location>
        <begin position="255"/>
        <end position="277"/>
    </location>
</feature>
<feature type="transmembrane region" description="Helical" evidence="6">
    <location>
        <begin position="120"/>
        <end position="145"/>
    </location>
</feature>
<organism evidence="7">
    <name type="scientific">freshwater metagenome</name>
    <dbReference type="NCBI Taxonomy" id="449393"/>
    <lineage>
        <taxon>unclassified sequences</taxon>
        <taxon>metagenomes</taxon>
        <taxon>ecological metagenomes</taxon>
    </lineage>
</organism>
<accession>A0A6J6PQ23</accession>
<evidence type="ECO:0000256" key="4">
    <source>
        <dbReference type="ARBA" id="ARBA00022989"/>
    </source>
</evidence>
<feature type="transmembrane region" description="Helical" evidence="6">
    <location>
        <begin position="47"/>
        <end position="67"/>
    </location>
</feature>
<evidence type="ECO:0000256" key="2">
    <source>
        <dbReference type="ARBA" id="ARBA00022475"/>
    </source>
</evidence>
<dbReference type="PANTHER" id="PTHR39087">
    <property type="entry name" value="UPF0104 MEMBRANE PROTEIN MJ1595"/>
    <property type="match status" value="1"/>
</dbReference>
<keyword evidence="5 6" id="KW-0472">Membrane</keyword>
<sequence>MRIGQQTSKFLAAAVAIAGVVLVVSRPDFLGDQAGRTVNAFRSANPLWIAAAFVAFALGYVSYVGSWRASAAGMGMKLGFRPTLARLGIGSVVNTFAPARAGDAVKIALMSETMSGPDKLWTAGGVYAAVAASRAAAVTVLTLVASSTGLLPAWPGMVIGAAVVSVAAAARFSTRARRFKRAVHLVEGIAALTQSPRRGAVLIGWALATTGARILAVAGLASAFGLPRPFLVALLVVTALDLSGALPLTPGNVGVASGAVMVALGTVGISVAASLTISVAVQALETLVSLSAGAFGTVYLARPVTIRPWLIRAGSLTAAGSAAALVGAVVMRFA</sequence>
<dbReference type="EMBL" id="CAEZXP010000004">
    <property type="protein sequence ID" value="CAB4700562.1"/>
    <property type="molecule type" value="Genomic_DNA"/>
</dbReference>
<gene>
    <name evidence="7" type="ORF">UFOPK2399_01318</name>
</gene>
<feature type="transmembrane region" description="Helical" evidence="6">
    <location>
        <begin position="230"/>
        <end position="248"/>
    </location>
</feature>
<proteinExistence type="predicted"/>
<name>A0A6J6PQ23_9ZZZZ</name>
<dbReference type="GO" id="GO:0005886">
    <property type="term" value="C:plasma membrane"/>
    <property type="evidence" value="ECO:0007669"/>
    <property type="project" value="UniProtKB-SubCell"/>
</dbReference>
<comment type="subcellular location">
    <subcellularLocation>
        <location evidence="1">Cell membrane</location>
        <topology evidence="1">Multi-pass membrane protein</topology>
    </subcellularLocation>
</comment>
<feature type="transmembrane region" description="Helical" evidence="6">
    <location>
        <begin position="313"/>
        <end position="333"/>
    </location>
</feature>
<evidence type="ECO:0000313" key="7">
    <source>
        <dbReference type="EMBL" id="CAB4700562.1"/>
    </source>
</evidence>
<protein>
    <submittedName>
        <fullName evidence="7">Unannotated protein</fullName>
    </submittedName>
</protein>
<feature type="transmembrane region" description="Helical" evidence="6">
    <location>
        <begin position="202"/>
        <end position="224"/>
    </location>
</feature>
<keyword evidence="2" id="KW-1003">Cell membrane</keyword>
<dbReference type="PANTHER" id="PTHR39087:SF2">
    <property type="entry name" value="UPF0104 MEMBRANE PROTEIN MJ1595"/>
    <property type="match status" value="1"/>
</dbReference>
<evidence type="ECO:0000256" key="3">
    <source>
        <dbReference type="ARBA" id="ARBA00022692"/>
    </source>
</evidence>